<feature type="compositionally biased region" description="Polar residues" evidence="1">
    <location>
        <begin position="1"/>
        <end position="14"/>
    </location>
</feature>
<feature type="region of interest" description="Disordered" evidence="1">
    <location>
        <begin position="242"/>
        <end position="272"/>
    </location>
</feature>
<evidence type="ECO:0000313" key="2">
    <source>
        <dbReference type="EMBL" id="CAG8643992.1"/>
    </source>
</evidence>
<dbReference type="AlphaFoldDB" id="A0A9N9DPJ2"/>
<feature type="region of interest" description="Disordered" evidence="1">
    <location>
        <begin position="196"/>
        <end position="225"/>
    </location>
</feature>
<feature type="region of interest" description="Disordered" evidence="1">
    <location>
        <begin position="1"/>
        <end position="39"/>
    </location>
</feature>
<protein>
    <submittedName>
        <fullName evidence="2">5343_t:CDS:1</fullName>
    </submittedName>
</protein>
<accession>A0A9N9DPJ2</accession>
<feature type="non-terminal residue" evidence="2">
    <location>
        <position position="359"/>
    </location>
</feature>
<proteinExistence type="predicted"/>
<name>A0A9N9DPJ2_9GLOM</name>
<organism evidence="2 3">
    <name type="scientific">Ambispora gerdemannii</name>
    <dbReference type="NCBI Taxonomy" id="144530"/>
    <lineage>
        <taxon>Eukaryota</taxon>
        <taxon>Fungi</taxon>
        <taxon>Fungi incertae sedis</taxon>
        <taxon>Mucoromycota</taxon>
        <taxon>Glomeromycotina</taxon>
        <taxon>Glomeromycetes</taxon>
        <taxon>Archaeosporales</taxon>
        <taxon>Ambisporaceae</taxon>
        <taxon>Ambispora</taxon>
    </lineage>
</organism>
<feature type="compositionally biased region" description="Basic and acidic residues" evidence="1">
    <location>
        <begin position="15"/>
        <end position="29"/>
    </location>
</feature>
<dbReference type="OrthoDB" id="2372351at2759"/>
<gene>
    <name evidence="2" type="ORF">AGERDE_LOCUS11108</name>
</gene>
<evidence type="ECO:0000313" key="3">
    <source>
        <dbReference type="Proteomes" id="UP000789831"/>
    </source>
</evidence>
<reference evidence="2" key="1">
    <citation type="submission" date="2021-06" db="EMBL/GenBank/DDBJ databases">
        <authorList>
            <person name="Kallberg Y."/>
            <person name="Tangrot J."/>
            <person name="Rosling A."/>
        </authorList>
    </citation>
    <scope>NUCLEOTIDE SEQUENCE</scope>
    <source>
        <strain evidence="2">MT106</strain>
    </source>
</reference>
<dbReference type="Proteomes" id="UP000789831">
    <property type="component" value="Unassembled WGS sequence"/>
</dbReference>
<feature type="region of interest" description="Disordered" evidence="1">
    <location>
        <begin position="90"/>
        <end position="112"/>
    </location>
</feature>
<evidence type="ECO:0000256" key="1">
    <source>
        <dbReference type="SAM" id="MobiDB-lite"/>
    </source>
</evidence>
<feature type="compositionally biased region" description="Polar residues" evidence="1">
    <location>
        <begin position="90"/>
        <end position="104"/>
    </location>
</feature>
<dbReference type="EMBL" id="CAJVPL010004167">
    <property type="protein sequence ID" value="CAG8643992.1"/>
    <property type="molecule type" value="Genomic_DNA"/>
</dbReference>
<sequence length="359" mass="40853">MSNSTFTLHPSKTAMDTRNDLEVHQTNGEEERESGTSTMSTIQIAVNDALSPSETVMDKRSDLEAHRNIGKGKQAGTSPLHNFPSTIQERSNHLSNHQWRADTNGNKDTRSHDYNSYVGRPLMFIHHESEEEVPEQEVQVQLPDHSTPTFATNYPVDNNLRTQYRHVSDNDKRVVETESSKNNRCVVRSFNYGSSVKEKENHDSISTGNRQPPFPSGSGWEHISESGEMESWELCGSKSMVSSSPIETRSSNQNSYDLGPEQNGETPLQKLPEVPRQLLDLLKDDRFGFHEITSEDSLDEVWHARNLEHFSRKFGITNPRPVFLDHSGFVVWMVDENGAMFEWNEMEKDILYMGPDLVT</sequence>
<keyword evidence="3" id="KW-1185">Reference proteome</keyword>
<comment type="caution">
    <text evidence="2">The sequence shown here is derived from an EMBL/GenBank/DDBJ whole genome shotgun (WGS) entry which is preliminary data.</text>
</comment>
<feature type="compositionally biased region" description="Polar residues" evidence="1">
    <location>
        <begin position="242"/>
        <end position="256"/>
    </location>
</feature>